<dbReference type="EMBL" id="JBHUNF010000004">
    <property type="protein sequence ID" value="MFD2674910.1"/>
    <property type="molecule type" value="Genomic_DNA"/>
</dbReference>
<dbReference type="CDD" id="cd03441">
    <property type="entry name" value="R_hydratase_like"/>
    <property type="match status" value="1"/>
</dbReference>
<sequence>MTEQQTPQQSGGLSQELVGRTFALAEPYLVGREHIRDFAQSVFATNPIHTDVDTARAAGYLDLVAPATYLAVLQHRVLEVLMHDPQFDVELKNIVHGDQRFTFDRPVVAGDEIRAELEVSGLRSLGGRGTMVQATTTYTDANGDAIATSNATLVVGGGN</sequence>
<dbReference type="PANTHER" id="PTHR43437:SF3">
    <property type="entry name" value="HYDROXYACYL-THIOESTER DEHYDRATASE TYPE 2, MITOCHONDRIAL"/>
    <property type="match status" value="1"/>
</dbReference>
<dbReference type="PIRSF" id="PIRSF018072">
    <property type="entry name" value="UCP018072"/>
    <property type="match status" value="1"/>
</dbReference>
<dbReference type="InterPro" id="IPR029069">
    <property type="entry name" value="HotDog_dom_sf"/>
</dbReference>
<dbReference type="Pfam" id="PF13452">
    <property type="entry name" value="FAS1_DH_region"/>
    <property type="match status" value="1"/>
</dbReference>
<dbReference type="SUPFAM" id="SSF54637">
    <property type="entry name" value="Thioesterase/thiol ester dehydrase-isomerase"/>
    <property type="match status" value="1"/>
</dbReference>
<evidence type="ECO:0000313" key="2">
    <source>
        <dbReference type="EMBL" id="MFD2674910.1"/>
    </source>
</evidence>
<feature type="domain" description="FAS1-like dehydratase" evidence="1">
    <location>
        <begin position="17"/>
        <end position="148"/>
    </location>
</feature>
<comment type="caution">
    <text evidence="2">The sequence shown here is derived from an EMBL/GenBank/DDBJ whole genome shotgun (WGS) entry which is preliminary data.</text>
</comment>
<evidence type="ECO:0000313" key="3">
    <source>
        <dbReference type="Proteomes" id="UP001597453"/>
    </source>
</evidence>
<reference evidence="3" key="1">
    <citation type="journal article" date="2019" name="Int. J. Syst. Evol. Microbiol.">
        <title>The Global Catalogue of Microorganisms (GCM) 10K type strain sequencing project: providing services to taxonomists for standard genome sequencing and annotation.</title>
        <authorList>
            <consortium name="The Broad Institute Genomics Platform"/>
            <consortium name="The Broad Institute Genome Sequencing Center for Infectious Disease"/>
            <person name="Wu L."/>
            <person name="Ma J."/>
        </authorList>
    </citation>
    <scope>NUCLEOTIDE SEQUENCE [LARGE SCALE GENOMIC DNA]</scope>
    <source>
        <strain evidence="3">TISTR 1511</strain>
    </source>
</reference>
<organism evidence="2 3">
    <name type="scientific">Gulosibacter bifidus</name>
    <dbReference type="NCBI Taxonomy" id="272239"/>
    <lineage>
        <taxon>Bacteria</taxon>
        <taxon>Bacillati</taxon>
        <taxon>Actinomycetota</taxon>
        <taxon>Actinomycetes</taxon>
        <taxon>Micrococcales</taxon>
        <taxon>Microbacteriaceae</taxon>
        <taxon>Gulosibacter</taxon>
    </lineage>
</organism>
<proteinExistence type="predicted"/>
<name>A0ABW5RJP6_9MICO</name>
<keyword evidence="3" id="KW-1185">Reference proteome</keyword>
<dbReference type="PANTHER" id="PTHR43437">
    <property type="entry name" value="HYDROXYACYL-THIOESTER DEHYDRATASE TYPE 2, MITOCHONDRIAL-RELATED"/>
    <property type="match status" value="1"/>
</dbReference>
<dbReference type="Gene3D" id="3.10.129.10">
    <property type="entry name" value="Hotdog Thioesterase"/>
    <property type="match status" value="1"/>
</dbReference>
<accession>A0ABW5RJP6</accession>
<dbReference type="Proteomes" id="UP001597453">
    <property type="component" value="Unassembled WGS sequence"/>
</dbReference>
<evidence type="ECO:0000259" key="1">
    <source>
        <dbReference type="Pfam" id="PF13452"/>
    </source>
</evidence>
<protein>
    <submittedName>
        <fullName evidence="2">MaoC family dehydratase N-terminal domain-containing protein</fullName>
    </submittedName>
</protein>
<dbReference type="InterPro" id="IPR050965">
    <property type="entry name" value="UPF0336/Enoyl-CoA_hydratase"/>
</dbReference>
<dbReference type="InterPro" id="IPR016709">
    <property type="entry name" value="HadA-like"/>
</dbReference>
<dbReference type="InterPro" id="IPR039569">
    <property type="entry name" value="FAS1-like_DH_region"/>
</dbReference>
<gene>
    <name evidence="2" type="ORF">ACFSUQ_06320</name>
</gene>
<dbReference type="RefSeq" id="WP_066058385.1">
    <property type="nucleotide sequence ID" value="NZ_JBHUNF010000004.1"/>
</dbReference>